<feature type="compositionally biased region" description="Low complexity" evidence="12">
    <location>
        <begin position="1571"/>
        <end position="1580"/>
    </location>
</feature>
<dbReference type="Pfam" id="PF18296">
    <property type="entry name" value="MID_MedPIWI"/>
    <property type="match status" value="1"/>
</dbReference>
<feature type="region of interest" description="Disordered" evidence="12">
    <location>
        <begin position="441"/>
        <end position="470"/>
    </location>
</feature>
<dbReference type="InterPro" id="IPR021643">
    <property type="entry name" value="Mediator_Med13_N"/>
</dbReference>
<evidence type="ECO:0000256" key="1">
    <source>
        <dbReference type="ARBA" id="ARBA00004123"/>
    </source>
</evidence>
<feature type="region of interest" description="Disordered" evidence="12">
    <location>
        <begin position="797"/>
        <end position="841"/>
    </location>
</feature>
<dbReference type="InterPro" id="IPR009401">
    <property type="entry name" value="Med13_C"/>
</dbReference>
<evidence type="ECO:0000256" key="11">
    <source>
        <dbReference type="RuleBase" id="RU364134"/>
    </source>
</evidence>
<feature type="region of interest" description="Disordered" evidence="12">
    <location>
        <begin position="754"/>
        <end position="776"/>
    </location>
</feature>
<dbReference type="GO" id="GO:0045944">
    <property type="term" value="P:positive regulation of transcription by RNA polymerase II"/>
    <property type="evidence" value="ECO:0007669"/>
    <property type="project" value="TreeGrafter"/>
</dbReference>
<feature type="region of interest" description="Disordered" evidence="12">
    <location>
        <begin position="1546"/>
        <end position="1605"/>
    </location>
</feature>
<feature type="region of interest" description="Disordered" evidence="12">
    <location>
        <begin position="1415"/>
        <end position="1464"/>
    </location>
</feature>
<evidence type="ECO:0000259" key="13">
    <source>
        <dbReference type="Pfam" id="PF06333"/>
    </source>
</evidence>
<dbReference type="PANTHER" id="PTHR48249">
    <property type="entry name" value="MEDIATOR OF RNA POLYMERASE II TRANSCRIPTION SUBUNIT 13"/>
    <property type="match status" value="1"/>
</dbReference>
<evidence type="ECO:0000256" key="12">
    <source>
        <dbReference type="SAM" id="MobiDB-lite"/>
    </source>
</evidence>
<keyword evidence="7 11" id="KW-0804">Transcription</keyword>
<keyword evidence="8 11" id="KW-0539">Nucleus</keyword>
<evidence type="ECO:0000256" key="7">
    <source>
        <dbReference type="ARBA" id="ARBA00023163"/>
    </source>
</evidence>
<dbReference type="InterPro" id="IPR041285">
    <property type="entry name" value="MID_MedPIWI"/>
</dbReference>
<proteinExistence type="inferred from homology"/>
<feature type="region of interest" description="Disordered" evidence="12">
    <location>
        <begin position="532"/>
        <end position="559"/>
    </location>
</feature>
<evidence type="ECO:0000256" key="4">
    <source>
        <dbReference type="ARBA" id="ARBA00022491"/>
    </source>
</evidence>
<dbReference type="InterPro" id="IPR051139">
    <property type="entry name" value="Mediator_complx_sub13"/>
</dbReference>
<evidence type="ECO:0000256" key="9">
    <source>
        <dbReference type="ARBA" id="ARBA00025661"/>
    </source>
</evidence>
<sequence length="1667" mass="179978">MEFLKTCHTNAQVIGHFEAVAYQAFSIARDSDQPAPTLRDWSPSEDARAVEAELRERQLFVARDATHPWLWLFTPTTLADAGAGAGAGPPDLPHVEGYLLQREQAGLTKALELARPPLSARYPTAASYAALTAAQNKAAGRQPTPSASQSSSSSTTTTTEQLPPPPDCFTVYELFMSAVIALITLSLVKECAVTSLNCRTFVSQPARQDNRERDCERDDLDPHLNPHWLTSLDVHWASSGTLVVSTFTERRNDIHCLDDVLLDDQLKTLVGTCVRVAPNGMLASIVSFDDPLQSTTEDAGQRPRRKKQRRSNLEQSIEKWKKTVKRWLSWKGYSLPNLDDSSAWVRLRTTFNTQPAAPSSTVVCSDQDVLWPKALCFYHEASSDAIPTVPADSNSATADSKPTTADSVLRWFESADSAGFRDPYDVAQEWFTEKAARDKAAAQRKAKAAKEDALQRKDEHPALHPSSPLNTRIGAYGELQPFSGVYPTPPDGVAPGASIFAGDTPSVTGTAPNVILAPGGKNPAINLSAPPDSAPVETPLQTSTSPAFAPENDPFTTSGNNDDLFGDDMDGDGYQENDVGEDDFDFFDAPNDGDVDMADAPAAPDAKVEADPTDEKNAATIETKVEDKDEASDPLAALEKALATAADQPPPDLTQVKEEQILPAVVPHEHDAVKPNDAPEAHAQIEEAPAAKTPTPPLSPNKVRDTLKASPKTALTVHIPQAQAQDRRGSAFGPLSFNRKMSVADAKYQDGRYGAREDAEAKDQSPGVAESKRPKSLRDLPLLTKLRCTVAVVSTNDPPKIIPSFPNTNDESGSESDSESISSDVSDEDDEELPPALPTSFTAGSIVSAKRKLPTDGNATPLSVTSFAESFGGDLLELQNLHLDDSSLLTFEPSPWDWSLLKLPPPIERPPVGSRYTMPLFPHPIGQVPDTPTSQPEMGFEVADEKASSGSDNINIAQMVAEQIISATLDILEEDPITSPQYANRTTTELRWAAVIKDLFPKAVDCTLPALSAVNDVFPDVSAHAKGQQRVPARKPNEPAATPGSQIYPINPPLIRVRRAETPWDLLPPAMAFWEPLGLAPVHGPKNVVAFCIYPHSDSLRPCLDTFLLHMQLAYDSCKLGSHTRVETVSEYERGLVPCRLPSPAAPRAVHKALRDTCIQLGKVLVARHVHIRESLGERVDAFIIYMIDPFDSPSALWELCASFWTLFQTYGQGPVHPSQPQKPDLVLQIIPMKYIASFDHPVILSSTTYINLAREVYSRSPPSAEPEDKTPLPIASAPAFQLEEPIPRNVPFKLQSEPPQDLLRENSYMHLAYAISLDGTWLTAAWTDSCGKSQATSTYHLGTRPFKELAQEIWATTISILQARKVHWRVCIARAGVMDREELESWVYLISCPTTLNLFITLLTVDTHPNYKLTPSPAGGVSQSTPNTPAATPGVSPDGGIGLTPAATPSAAEPPDPTQDPDARLVDVTDETWGVILAHRLHNSNSTTQFSPALISGLIVKRGPTSSTGGAPMSVASESEQESEHGPISVAVNILWIGAVGSTRAAQSPFPPTPGGSEAPSLHGSGGYLASGSQQQQQNGGQGGQGSAPQTPTQGPQQTSSLMWTPTPQTRATAENLLKEILGQFRGLGLLARLKGVRGTRWGTVPWHIAASKRGVEGLSRVTGGR</sequence>
<feature type="region of interest" description="Disordered" evidence="12">
    <location>
        <begin position="293"/>
        <end position="314"/>
    </location>
</feature>
<comment type="subcellular location">
    <subcellularLocation>
        <location evidence="1 11">Nucleus</location>
    </subcellularLocation>
</comment>
<feature type="compositionally biased region" description="Low complexity" evidence="12">
    <location>
        <begin position="1588"/>
        <end position="1602"/>
    </location>
</feature>
<feature type="compositionally biased region" description="Basic and acidic residues" evidence="12">
    <location>
        <begin position="448"/>
        <end position="462"/>
    </location>
</feature>
<dbReference type="GO" id="GO:0003713">
    <property type="term" value="F:transcription coactivator activity"/>
    <property type="evidence" value="ECO:0007669"/>
    <property type="project" value="TreeGrafter"/>
</dbReference>
<feature type="compositionally biased region" description="Basic and acidic residues" evidence="12">
    <location>
        <begin position="606"/>
        <end position="627"/>
    </location>
</feature>
<feature type="domain" description="MID" evidence="15">
    <location>
        <begin position="1086"/>
        <end position="1263"/>
    </location>
</feature>
<dbReference type="PANTHER" id="PTHR48249:SF3">
    <property type="entry name" value="MEDIATOR OF RNA POLYMERASE II TRANSCRIPTION SUBUNIT 13"/>
    <property type="match status" value="1"/>
</dbReference>
<dbReference type="OrthoDB" id="103819at2759"/>
<feature type="region of interest" description="Disordered" evidence="12">
    <location>
        <begin position="1505"/>
        <end position="1527"/>
    </location>
</feature>
<evidence type="ECO:0000256" key="8">
    <source>
        <dbReference type="ARBA" id="ARBA00023242"/>
    </source>
</evidence>
<evidence type="ECO:0000259" key="15">
    <source>
        <dbReference type="Pfam" id="PF18296"/>
    </source>
</evidence>
<comment type="caution">
    <text evidence="16">The sequence shown here is derived from an EMBL/GenBank/DDBJ whole genome shotgun (WGS) entry which is preliminary data.</text>
</comment>
<organism evidence="16 17">
    <name type="scientific">Didymella heteroderae</name>
    <dbReference type="NCBI Taxonomy" id="1769908"/>
    <lineage>
        <taxon>Eukaryota</taxon>
        <taxon>Fungi</taxon>
        <taxon>Dikarya</taxon>
        <taxon>Ascomycota</taxon>
        <taxon>Pezizomycotina</taxon>
        <taxon>Dothideomycetes</taxon>
        <taxon>Pleosporomycetidae</taxon>
        <taxon>Pleosporales</taxon>
        <taxon>Pleosporineae</taxon>
        <taxon>Didymellaceae</taxon>
        <taxon>Didymella</taxon>
    </lineage>
</organism>
<feature type="compositionally biased region" description="Low complexity" evidence="12">
    <location>
        <begin position="142"/>
        <end position="161"/>
    </location>
</feature>
<evidence type="ECO:0000313" key="17">
    <source>
        <dbReference type="Proteomes" id="UP000758155"/>
    </source>
</evidence>
<evidence type="ECO:0000256" key="6">
    <source>
        <dbReference type="ARBA" id="ARBA00023159"/>
    </source>
</evidence>
<dbReference type="GO" id="GO:0016592">
    <property type="term" value="C:mediator complex"/>
    <property type="evidence" value="ECO:0007669"/>
    <property type="project" value="InterPro"/>
</dbReference>
<dbReference type="Pfam" id="PF11597">
    <property type="entry name" value="Med13_N"/>
    <property type="match status" value="1"/>
</dbReference>
<comment type="similarity">
    <text evidence="2 11">Belongs to the Mediator complex subunit 13 family.</text>
</comment>
<feature type="region of interest" description="Disordered" evidence="12">
    <location>
        <begin position="136"/>
        <end position="163"/>
    </location>
</feature>
<reference evidence="16" key="1">
    <citation type="submission" date="2019-04" db="EMBL/GenBank/DDBJ databases">
        <title>Sequencing of skin fungus with MAO and IRED activity.</title>
        <authorList>
            <person name="Marsaioli A.J."/>
            <person name="Bonatto J.M.C."/>
            <person name="Reis Junior O."/>
        </authorList>
    </citation>
    <scope>NUCLEOTIDE SEQUENCE</scope>
    <source>
        <strain evidence="16">28M1</strain>
    </source>
</reference>
<protein>
    <recommendedName>
        <fullName evidence="3 11">Mediator of RNA polymerase II transcription subunit 13</fullName>
    </recommendedName>
    <alternativeName>
        <fullName evidence="10 11">Mediator complex subunit 13</fullName>
    </alternativeName>
</protein>
<feature type="compositionally biased region" description="Basic and acidic residues" evidence="12">
    <location>
        <begin position="671"/>
        <end position="685"/>
    </location>
</feature>
<feature type="domain" description="Mediator complex subunit Med13 C-terminal" evidence="13">
    <location>
        <begin position="1278"/>
        <end position="1545"/>
    </location>
</feature>
<feature type="region of interest" description="Disordered" evidence="12">
    <location>
        <begin position="1025"/>
        <end position="1045"/>
    </location>
</feature>
<feature type="compositionally biased region" description="Basic and acidic residues" evidence="12">
    <location>
        <begin position="754"/>
        <end position="763"/>
    </location>
</feature>
<keyword evidence="17" id="KW-1185">Reference proteome</keyword>
<gene>
    <name evidence="16" type="primary">SSN2</name>
    <name evidence="16" type="ORF">E8E12_008182</name>
</gene>
<keyword evidence="6 11" id="KW-0010">Activator</keyword>
<feature type="region of interest" description="Disordered" evidence="12">
    <location>
        <begin position="598"/>
        <end position="639"/>
    </location>
</feature>
<name>A0A9P5C3F6_9PLEO</name>
<dbReference type="EMBL" id="SWKV01000015">
    <property type="protein sequence ID" value="KAF3042700.1"/>
    <property type="molecule type" value="Genomic_DNA"/>
</dbReference>
<feature type="compositionally biased region" description="Polar residues" evidence="12">
    <location>
        <begin position="1422"/>
        <end position="1431"/>
    </location>
</feature>
<evidence type="ECO:0000256" key="3">
    <source>
        <dbReference type="ARBA" id="ARBA00019618"/>
    </source>
</evidence>
<feature type="region of interest" description="Disordered" evidence="12">
    <location>
        <begin position="671"/>
        <end position="735"/>
    </location>
</feature>
<comment type="function">
    <text evidence="9 11">Component of the SRB8-11 complex. The SRB8-11 complex is a regulatory module of the Mediator complex which is itself involved in regulation of basal and activated RNA polymerase II-dependent transcription. The SRB8-11 complex may be involved in the transcriptional repression of a subset of genes regulated by Mediator. It may inhibit the association of the Mediator complex with RNA polymerase II to form the holoenzyme complex.</text>
</comment>
<evidence type="ECO:0000256" key="2">
    <source>
        <dbReference type="ARBA" id="ARBA00009354"/>
    </source>
</evidence>
<feature type="domain" description="Mediator complex subunit Med13 C-terminal" evidence="13">
    <location>
        <begin position="1600"/>
        <end position="1652"/>
    </location>
</feature>
<evidence type="ECO:0000256" key="5">
    <source>
        <dbReference type="ARBA" id="ARBA00023015"/>
    </source>
</evidence>
<accession>A0A9P5C3F6</accession>
<dbReference type="Pfam" id="PF06333">
    <property type="entry name" value="Med13_C"/>
    <property type="match status" value="2"/>
</dbReference>
<evidence type="ECO:0000256" key="10">
    <source>
        <dbReference type="ARBA" id="ARBA00032008"/>
    </source>
</evidence>
<comment type="subunit">
    <text evidence="11">Component of the SRB8-11 complex, which itself associates with the Mediator complex.</text>
</comment>
<dbReference type="Proteomes" id="UP000758155">
    <property type="component" value="Unassembled WGS sequence"/>
</dbReference>
<evidence type="ECO:0000313" key="16">
    <source>
        <dbReference type="EMBL" id="KAF3042700.1"/>
    </source>
</evidence>
<keyword evidence="5 11" id="KW-0805">Transcription regulation</keyword>
<feature type="domain" description="Mediator complex subunit Med13 N-terminal" evidence="14">
    <location>
        <begin position="1"/>
        <end position="379"/>
    </location>
</feature>
<keyword evidence="4 11" id="KW-0678">Repressor</keyword>
<evidence type="ECO:0000259" key="14">
    <source>
        <dbReference type="Pfam" id="PF11597"/>
    </source>
</evidence>